<reference evidence="2 3" key="1">
    <citation type="submission" date="2021-06" db="EMBL/GenBank/DDBJ databases">
        <title>Rhodobacteraceae bacterium strain HSP-20.</title>
        <authorList>
            <person name="Chen W.-M."/>
        </authorList>
    </citation>
    <scope>NUCLEOTIDE SEQUENCE [LARGE SCALE GENOMIC DNA]</scope>
    <source>
        <strain evidence="2 3">HSP-20</strain>
    </source>
</reference>
<dbReference type="Proteomes" id="UP000731907">
    <property type="component" value="Unassembled WGS sequence"/>
</dbReference>
<dbReference type="InterPro" id="IPR016181">
    <property type="entry name" value="Acyl_CoA_acyltransferase"/>
</dbReference>
<accession>A0ABS6IZ98</accession>
<evidence type="ECO:0000313" key="3">
    <source>
        <dbReference type="Proteomes" id="UP000731907"/>
    </source>
</evidence>
<dbReference type="RefSeq" id="WP_161760910.1">
    <property type="nucleotide sequence ID" value="NZ_JAAATX020000002.1"/>
</dbReference>
<feature type="domain" description="N-acetyltransferase" evidence="1">
    <location>
        <begin position="1"/>
        <end position="147"/>
    </location>
</feature>
<comment type="caution">
    <text evidence="2">The sequence shown here is derived from an EMBL/GenBank/DDBJ whole genome shotgun (WGS) entry which is preliminary data.</text>
</comment>
<evidence type="ECO:0000259" key="1">
    <source>
        <dbReference type="PROSITE" id="PS51186"/>
    </source>
</evidence>
<organism evidence="2 3">
    <name type="scientific">Paragemmobacter amnigenus</name>
    <dbReference type="NCBI Taxonomy" id="2852097"/>
    <lineage>
        <taxon>Bacteria</taxon>
        <taxon>Pseudomonadati</taxon>
        <taxon>Pseudomonadota</taxon>
        <taxon>Alphaproteobacteria</taxon>
        <taxon>Rhodobacterales</taxon>
        <taxon>Paracoccaceae</taxon>
        <taxon>Paragemmobacter</taxon>
    </lineage>
</organism>
<name>A0ABS6IZ98_9RHOB</name>
<protein>
    <submittedName>
        <fullName evidence="2">GNAT family N-acetyltransferase</fullName>
    </submittedName>
</protein>
<dbReference type="InterPro" id="IPR000182">
    <property type="entry name" value="GNAT_dom"/>
</dbReference>
<keyword evidence="3" id="KW-1185">Reference proteome</keyword>
<dbReference type="PROSITE" id="PS51186">
    <property type="entry name" value="GNAT"/>
    <property type="match status" value="1"/>
</dbReference>
<evidence type="ECO:0000313" key="2">
    <source>
        <dbReference type="EMBL" id="MBU9696845.1"/>
    </source>
</evidence>
<dbReference type="EMBL" id="JAAATX020000002">
    <property type="protein sequence ID" value="MBU9696845.1"/>
    <property type="molecule type" value="Genomic_DNA"/>
</dbReference>
<sequence>MIVRPYEGADFDACLALFDGNVPEFFAAVERAEFTGFLKDGPATPYLVLVRDDVVVAAGGVSVDSLGWVTLDWGMVERGLQRRGLGRRLLEARLEMARGMPGVRGVRLETSQKTCGFYEGIGFRVTQVVPERFGPGLDGVSMVLDFPER</sequence>
<dbReference type="Pfam" id="PF13673">
    <property type="entry name" value="Acetyltransf_10"/>
    <property type="match status" value="1"/>
</dbReference>
<dbReference type="Gene3D" id="3.40.630.30">
    <property type="match status" value="1"/>
</dbReference>
<gene>
    <name evidence="2" type="ORF">GU927_003185</name>
</gene>
<proteinExistence type="predicted"/>
<dbReference type="SUPFAM" id="SSF55729">
    <property type="entry name" value="Acyl-CoA N-acyltransferases (Nat)"/>
    <property type="match status" value="1"/>
</dbReference>